<dbReference type="InterPro" id="IPR006034">
    <property type="entry name" value="Asparaginase/glutaminase-like"/>
</dbReference>
<dbReference type="InterPro" id="IPR027474">
    <property type="entry name" value="L-asparaginase_N"/>
</dbReference>
<dbReference type="Pfam" id="PF17763">
    <property type="entry name" value="Asparaginase_C"/>
    <property type="match status" value="1"/>
</dbReference>
<dbReference type="PROSITE" id="PS51732">
    <property type="entry name" value="ASN_GLN_ASE_3"/>
    <property type="match status" value="1"/>
</dbReference>
<dbReference type="Proteomes" id="UP001164693">
    <property type="component" value="Chromosome"/>
</dbReference>
<feature type="domain" description="Asparaginase/glutaminase C-terminal" evidence="4">
    <location>
        <begin position="204"/>
        <end position="318"/>
    </location>
</feature>
<proteinExistence type="inferred from homology"/>
<comment type="similarity">
    <text evidence="1">Belongs to the asparaginase 1 family.</text>
</comment>
<dbReference type="PANTHER" id="PTHR11707:SF28">
    <property type="entry name" value="60 KDA LYSOPHOSPHOLIPASE"/>
    <property type="match status" value="1"/>
</dbReference>
<accession>A0ABY7K043</accession>
<gene>
    <name evidence="5" type="ORF">M6B22_18450</name>
</gene>
<dbReference type="Gene3D" id="3.40.50.1170">
    <property type="entry name" value="L-asparaginase, N-terminal domain"/>
    <property type="match status" value="1"/>
</dbReference>
<dbReference type="EMBL" id="CP097463">
    <property type="protein sequence ID" value="WAX56496.1"/>
    <property type="molecule type" value="Genomic_DNA"/>
</dbReference>
<dbReference type="PIRSF" id="PIRSF001220">
    <property type="entry name" value="L-ASNase_gatD"/>
    <property type="match status" value="1"/>
</dbReference>
<evidence type="ECO:0000259" key="4">
    <source>
        <dbReference type="Pfam" id="PF17763"/>
    </source>
</evidence>
<evidence type="ECO:0000259" key="3">
    <source>
        <dbReference type="Pfam" id="PF00710"/>
    </source>
</evidence>
<reference evidence="5" key="1">
    <citation type="submission" date="2022-05" db="EMBL/GenBank/DDBJ databases">
        <title>Jatrophihabitans sp. SB3-54 whole genome sequence.</title>
        <authorList>
            <person name="Suh M.K."/>
            <person name="Eom M.K."/>
            <person name="Kim J.S."/>
            <person name="Kim H.S."/>
            <person name="Do H.E."/>
            <person name="Shin Y.K."/>
            <person name="Lee J.-S."/>
        </authorList>
    </citation>
    <scope>NUCLEOTIDE SEQUENCE</scope>
    <source>
        <strain evidence="5">SB3-54</strain>
    </source>
</reference>
<dbReference type="SFLD" id="SFLDS00057">
    <property type="entry name" value="Glutaminase/Asparaginase"/>
    <property type="match status" value="1"/>
</dbReference>
<dbReference type="Pfam" id="PF00710">
    <property type="entry name" value="Asparaginase"/>
    <property type="match status" value="1"/>
</dbReference>
<dbReference type="SMART" id="SM00870">
    <property type="entry name" value="Asparaginase"/>
    <property type="match status" value="1"/>
</dbReference>
<dbReference type="PIRSF" id="PIRSF500176">
    <property type="entry name" value="L_ASNase"/>
    <property type="match status" value="1"/>
</dbReference>
<feature type="domain" description="L-asparaginase N-terminal" evidence="3">
    <location>
        <begin position="5"/>
        <end position="180"/>
    </location>
</feature>
<organism evidence="5 6">
    <name type="scientific">Jatrophihabitans cynanchi</name>
    <dbReference type="NCBI Taxonomy" id="2944128"/>
    <lineage>
        <taxon>Bacteria</taxon>
        <taxon>Bacillati</taxon>
        <taxon>Actinomycetota</taxon>
        <taxon>Actinomycetes</taxon>
        <taxon>Jatrophihabitantales</taxon>
        <taxon>Jatrophihabitantaceae</taxon>
        <taxon>Jatrophihabitans</taxon>
    </lineage>
</organism>
<dbReference type="InterPro" id="IPR004550">
    <property type="entry name" value="AsnASE_II"/>
</dbReference>
<dbReference type="InterPro" id="IPR027473">
    <property type="entry name" value="L-asparaginase_C"/>
</dbReference>
<evidence type="ECO:0000256" key="2">
    <source>
        <dbReference type="ARBA" id="ARBA00022801"/>
    </source>
</evidence>
<name>A0ABY7K043_9ACTN</name>
<dbReference type="SUPFAM" id="SSF53774">
    <property type="entry name" value="Glutaminase/Asparaginase"/>
    <property type="match status" value="1"/>
</dbReference>
<protein>
    <submittedName>
        <fullName evidence="5">Asparaginase</fullName>
    </submittedName>
</protein>
<evidence type="ECO:0000313" key="6">
    <source>
        <dbReference type="Proteomes" id="UP001164693"/>
    </source>
</evidence>
<evidence type="ECO:0000313" key="5">
    <source>
        <dbReference type="EMBL" id="WAX56496.1"/>
    </source>
</evidence>
<keyword evidence="6" id="KW-1185">Reference proteome</keyword>
<evidence type="ECO:0000256" key="1">
    <source>
        <dbReference type="ARBA" id="ARBA00010518"/>
    </source>
</evidence>
<sequence>MTRRIGVFFLGGTISMAGHGGGAVVRLAGDELLAGVPQLAALDVTIEARQFRSLPSAALSFDDIVELVAAARELDADGVVVVQGTDTIEETAYLIDLLWDADAPIVVTGAMRNPTLAGPDGPANLLAAVVVAGGVSFRRLGALVVFNDQVHAARFVRKTHTTSTATFVSHNAGPLGHLVEDAAVALTAIGRRPTYRITTPVTARVPVLAVGLDDDGMLITGVAGRCDGLVVAGFGAGHVPPPMAEALGELAQRVPVVLASRAGAGAVLTRTYGFVGSESDLLARGLIGSGWLDQYKARVLLRVLLASGHDRAAIAAAFPAAC</sequence>
<dbReference type="PRINTS" id="PR00139">
    <property type="entry name" value="ASNGLNASE"/>
</dbReference>
<keyword evidence="2" id="KW-0378">Hydrolase</keyword>
<dbReference type="InterPro" id="IPR037152">
    <property type="entry name" value="L-asparaginase_N_sf"/>
</dbReference>
<dbReference type="InterPro" id="IPR040919">
    <property type="entry name" value="Asparaginase_C"/>
</dbReference>
<dbReference type="CDD" id="cd08964">
    <property type="entry name" value="L-asparaginase_II"/>
    <property type="match status" value="1"/>
</dbReference>
<dbReference type="InterPro" id="IPR036152">
    <property type="entry name" value="Asp/glu_Ase-like_sf"/>
</dbReference>
<dbReference type="PANTHER" id="PTHR11707">
    <property type="entry name" value="L-ASPARAGINASE"/>
    <property type="match status" value="1"/>
</dbReference>
<dbReference type="Gene3D" id="3.40.50.40">
    <property type="match status" value="1"/>
</dbReference>